<sequence length="95" mass="10308">MSNTQNLLDKLIKAVSYTYRDDKTAPGLTVSALKKGYYCSVVRYDGAFGNGKVVVCKVKADTLEDAVKEIAIKFLASTSVVKDPVQELTDVVSSK</sequence>
<organism evidence="1">
    <name type="scientific">uncultured Caudovirales phage</name>
    <dbReference type="NCBI Taxonomy" id="2100421"/>
    <lineage>
        <taxon>Viruses</taxon>
        <taxon>Duplodnaviria</taxon>
        <taxon>Heunggongvirae</taxon>
        <taxon>Uroviricota</taxon>
        <taxon>Caudoviricetes</taxon>
        <taxon>Peduoviridae</taxon>
        <taxon>Maltschvirus</taxon>
        <taxon>Maltschvirus maltsch</taxon>
    </lineage>
</organism>
<reference evidence="1" key="1">
    <citation type="submission" date="2020-05" db="EMBL/GenBank/DDBJ databases">
        <authorList>
            <person name="Chiriac C."/>
            <person name="Salcher M."/>
            <person name="Ghai R."/>
            <person name="Kavagutti S V."/>
        </authorList>
    </citation>
    <scope>NUCLEOTIDE SEQUENCE</scope>
</reference>
<protein>
    <submittedName>
        <fullName evidence="1">Uncharacterized protein</fullName>
    </submittedName>
</protein>
<gene>
    <name evidence="1" type="ORF">UFOVP1290_394</name>
</gene>
<accession>A0A6J5RXV4</accession>
<proteinExistence type="predicted"/>
<name>A0A6J5RXV4_9CAUD</name>
<evidence type="ECO:0000313" key="1">
    <source>
        <dbReference type="EMBL" id="CAB4196874.1"/>
    </source>
</evidence>
<dbReference type="EMBL" id="LR797252">
    <property type="protein sequence ID" value="CAB4196874.1"/>
    <property type="molecule type" value="Genomic_DNA"/>
</dbReference>